<feature type="region of interest" description="Disordered" evidence="2">
    <location>
        <begin position="545"/>
        <end position="569"/>
    </location>
</feature>
<feature type="compositionally biased region" description="Basic residues" evidence="2">
    <location>
        <begin position="39"/>
        <end position="50"/>
    </location>
</feature>
<feature type="compositionally biased region" description="Basic residues" evidence="2">
    <location>
        <begin position="782"/>
        <end position="795"/>
    </location>
</feature>
<dbReference type="Proteomes" id="UP000695022">
    <property type="component" value="Unplaced"/>
</dbReference>
<dbReference type="PANTHER" id="PTHR12353">
    <property type="entry name" value="DISKS LARGE-ASSOCIATED PROTEIN DAP SAP90/PSD-95-ASSOCIATED PROTEIN"/>
    <property type="match status" value="1"/>
</dbReference>
<keyword evidence="3" id="KW-1185">Reference proteome</keyword>
<feature type="region of interest" description="Disordered" evidence="2">
    <location>
        <begin position="95"/>
        <end position="266"/>
    </location>
</feature>
<feature type="compositionally biased region" description="Polar residues" evidence="2">
    <location>
        <begin position="150"/>
        <end position="159"/>
    </location>
</feature>
<feature type="region of interest" description="Disordered" evidence="2">
    <location>
        <begin position="378"/>
        <end position="491"/>
    </location>
</feature>
<feature type="region of interest" description="Disordered" evidence="2">
    <location>
        <begin position="288"/>
        <end position="353"/>
    </location>
</feature>
<feature type="region of interest" description="Disordered" evidence="2">
    <location>
        <begin position="1"/>
        <end position="81"/>
    </location>
</feature>
<dbReference type="InterPro" id="IPR005026">
    <property type="entry name" value="SAPAP"/>
</dbReference>
<feature type="region of interest" description="Disordered" evidence="2">
    <location>
        <begin position="593"/>
        <end position="615"/>
    </location>
</feature>
<feature type="compositionally biased region" description="Low complexity" evidence="2">
    <location>
        <begin position="52"/>
        <end position="68"/>
    </location>
</feature>
<feature type="compositionally biased region" description="Basic and acidic residues" evidence="2">
    <location>
        <begin position="768"/>
        <end position="781"/>
    </location>
</feature>
<dbReference type="Pfam" id="PF03359">
    <property type="entry name" value="GKAP"/>
    <property type="match status" value="1"/>
</dbReference>
<protein>
    <submittedName>
        <fullName evidence="4">Uncharacterized protein LOC106820551</fullName>
    </submittedName>
</protein>
<evidence type="ECO:0000256" key="2">
    <source>
        <dbReference type="SAM" id="MobiDB-lite"/>
    </source>
</evidence>
<feature type="compositionally biased region" description="Polar residues" evidence="2">
    <location>
        <begin position="423"/>
        <end position="440"/>
    </location>
</feature>
<sequence>MSRGMEDSPSKSPLSPKRGGFVYARTQRYMQAIKNTVTPKHHPSREKPRHASGSQTPESSASESSQSRGGEKQANASSLPRGVAAADGYVIHKSSNSSSLSNIFKKLSPKFRRTKKGDKIVSIYDDTRRQSNSSFEGYESDSALEKSHKQTAAASSKQTFVPARPAAAVSRETPSPQLTLSSPESGPPRGSGSFERPSSETPRRPAAQSPGSNRRSADLKPPASLSLRTNLTRLTRQPTDDSIGACSLNVGGATSSESLNSSQAGPRRAFMDTSIITIGSCSLNVDATSGDLSTKEGERSSASQRSLISDDRITTTISEAEETMSKAAAAGAPAGVAGAPAGDHGGRDGMEDARHQPSYVGISCLVSGYPRKAYTPMHEQTDRINSRAIEEGRKTPTRFRSPMRPSPAAVASPEQNGGALSPDSGTNYVRSRVSRYQSDARSPPDVWERANDVAAATRGGRSAAGRHVATADARSEAAGVSDVKKSPAPVKPRRLVSPTKVVIELDGGAAVRPVVTPVGDVPTSPSHAKQSPSFNKLAQFIEGRDGAAAKTASPGGAAPKPTLPRKPAHLTSPVVSPAKPLPDFPVALVNDVFENGNSPGASPTSNHNQENGFQNGDINIKDGHYFLKVADDETMRIRALCTAFESELNERETCLPEDASGKVRAATGKASLLINKRFKQFIGLCNQNISQDADTPFPTTAEDLAGFWDMVLLQVHDVNNLFAELKRLRTAGWVMSSPVHAATPSAKSPAGTKTRLKSKAAAGQSKAKSREAAEKAREQARRRLAHAKREARKRTPSGSDTVEFFVSEK</sequence>
<evidence type="ECO:0000256" key="1">
    <source>
        <dbReference type="ARBA" id="ARBA00008839"/>
    </source>
</evidence>
<feature type="compositionally biased region" description="Polar residues" evidence="2">
    <location>
        <begin position="595"/>
        <end position="615"/>
    </location>
</feature>
<feature type="compositionally biased region" description="Low complexity" evidence="2">
    <location>
        <begin position="95"/>
        <end position="106"/>
    </location>
</feature>
<feature type="compositionally biased region" description="Low complexity" evidence="2">
    <location>
        <begin position="548"/>
        <end position="560"/>
    </location>
</feature>
<feature type="region of interest" description="Disordered" evidence="2">
    <location>
        <begin position="739"/>
        <end position="809"/>
    </location>
</feature>
<evidence type="ECO:0000313" key="3">
    <source>
        <dbReference type="Proteomes" id="UP000695022"/>
    </source>
</evidence>
<organism evidence="3 4">
    <name type="scientific">Priapulus caudatus</name>
    <name type="common">Priapulid worm</name>
    <dbReference type="NCBI Taxonomy" id="37621"/>
    <lineage>
        <taxon>Eukaryota</taxon>
        <taxon>Metazoa</taxon>
        <taxon>Ecdysozoa</taxon>
        <taxon>Scalidophora</taxon>
        <taxon>Priapulida</taxon>
        <taxon>Priapulimorpha</taxon>
        <taxon>Priapulimorphida</taxon>
        <taxon>Priapulidae</taxon>
        <taxon>Priapulus</taxon>
    </lineage>
</organism>
<feature type="compositionally biased region" description="Low complexity" evidence="2">
    <location>
        <begin position="327"/>
        <end position="342"/>
    </location>
</feature>
<dbReference type="RefSeq" id="XP_014680548.1">
    <property type="nucleotide sequence ID" value="XM_014825062.1"/>
</dbReference>
<reference evidence="4" key="1">
    <citation type="submission" date="2025-08" db="UniProtKB">
        <authorList>
            <consortium name="RefSeq"/>
        </authorList>
    </citation>
    <scope>IDENTIFICATION</scope>
</reference>
<feature type="compositionally biased region" description="Basic and acidic residues" evidence="2">
    <location>
        <begin position="344"/>
        <end position="353"/>
    </location>
</feature>
<evidence type="ECO:0000313" key="4">
    <source>
        <dbReference type="RefSeq" id="XP_014680548.1"/>
    </source>
</evidence>
<feature type="compositionally biased region" description="Low complexity" evidence="2">
    <location>
        <begin position="454"/>
        <end position="466"/>
    </location>
</feature>
<feature type="compositionally biased region" description="Polar residues" evidence="2">
    <location>
        <begin position="252"/>
        <end position="264"/>
    </location>
</feature>
<feature type="compositionally biased region" description="Low complexity" evidence="2">
    <location>
        <begin position="181"/>
        <end position="196"/>
    </location>
</feature>
<comment type="similarity">
    <text evidence="1">Belongs to the SAPAP family.</text>
</comment>
<dbReference type="GeneID" id="106820551"/>
<feature type="compositionally biased region" description="Low complexity" evidence="2">
    <location>
        <begin position="227"/>
        <end position="236"/>
    </location>
</feature>
<dbReference type="PANTHER" id="PTHR12353:SF31">
    <property type="entry name" value="LD44824P"/>
    <property type="match status" value="1"/>
</dbReference>
<gene>
    <name evidence="4" type="primary">LOC106820551</name>
</gene>
<feature type="compositionally biased region" description="Basic and acidic residues" evidence="2">
    <location>
        <begin position="379"/>
        <end position="394"/>
    </location>
</feature>
<accession>A0ABM1F7X7</accession>
<name>A0ABM1F7X7_PRICU</name>
<feature type="compositionally biased region" description="Basic residues" evidence="2">
    <location>
        <begin position="107"/>
        <end position="116"/>
    </location>
</feature>
<proteinExistence type="inferred from homology"/>